<keyword evidence="1" id="KW-0560">Oxidoreductase</keyword>
<dbReference type="Pfam" id="PF00106">
    <property type="entry name" value="adh_short"/>
    <property type="match status" value="1"/>
</dbReference>
<dbReference type="Proteomes" id="UP000466187">
    <property type="component" value="Chromosome"/>
</dbReference>
<gene>
    <name evidence="3" type="ORF">MGAD_55170</name>
</gene>
<proteinExistence type="inferred from homology"/>
<accession>A0A7I7WVT2</accession>
<protein>
    <submittedName>
        <fullName evidence="3">Dehydrogenase</fullName>
    </submittedName>
</protein>
<dbReference type="SUPFAM" id="SSF51735">
    <property type="entry name" value="NAD(P)-binding Rossmann-fold domains"/>
    <property type="match status" value="1"/>
</dbReference>
<dbReference type="PRINTS" id="PR00081">
    <property type="entry name" value="GDHRDH"/>
</dbReference>
<dbReference type="GO" id="GO:0016491">
    <property type="term" value="F:oxidoreductase activity"/>
    <property type="evidence" value="ECO:0007669"/>
    <property type="project" value="UniProtKB-KW"/>
</dbReference>
<evidence type="ECO:0000313" key="4">
    <source>
        <dbReference type="Proteomes" id="UP000466187"/>
    </source>
</evidence>
<reference evidence="3 4" key="1">
    <citation type="journal article" date="2019" name="Emerg. Microbes Infect.">
        <title>Comprehensive subspecies identification of 175 nontuberculous mycobacteria species based on 7547 genomic profiles.</title>
        <authorList>
            <person name="Matsumoto Y."/>
            <person name="Kinjo T."/>
            <person name="Motooka D."/>
            <person name="Nabeya D."/>
            <person name="Jung N."/>
            <person name="Uechi K."/>
            <person name="Horii T."/>
            <person name="Iida T."/>
            <person name="Fujita J."/>
            <person name="Nakamura S."/>
        </authorList>
    </citation>
    <scope>NUCLEOTIDE SEQUENCE [LARGE SCALE GENOMIC DNA]</scope>
    <source>
        <strain evidence="3 4">JCM 12688</strain>
    </source>
</reference>
<evidence type="ECO:0000313" key="3">
    <source>
        <dbReference type="EMBL" id="BBZ21182.1"/>
    </source>
</evidence>
<dbReference type="PANTHER" id="PTHR43157:SF31">
    <property type="entry name" value="PHOSPHATIDYLINOSITOL-GLYCAN BIOSYNTHESIS CLASS F PROTEIN"/>
    <property type="match status" value="1"/>
</dbReference>
<dbReference type="PRINTS" id="PR00080">
    <property type="entry name" value="SDRFAMILY"/>
</dbReference>
<dbReference type="InterPro" id="IPR002347">
    <property type="entry name" value="SDR_fam"/>
</dbReference>
<evidence type="ECO:0000256" key="2">
    <source>
        <dbReference type="RuleBase" id="RU000363"/>
    </source>
</evidence>
<name>A0A7I7WVT2_MYCGU</name>
<comment type="similarity">
    <text evidence="2">Belongs to the short-chain dehydrogenases/reductases (SDR) family.</text>
</comment>
<dbReference type="EMBL" id="AP022608">
    <property type="protein sequence ID" value="BBZ21182.1"/>
    <property type="molecule type" value="Genomic_DNA"/>
</dbReference>
<sequence>MSTFVVGYALAIVNRVTSNWAPSRLGDLSGKRIIVTGATNGVGLGTARALVRTGAHVILAVRNLDLGAQRAAEIGGDTSVVKLDLADQSSVRAFPDLIEGDVDILINNAGLVAQTRSETVDGFEMMLGTNFLGPFALTNLLFERVRSKIINVGSDAHKGGVIAFDDPHLRTRKWSSLPAYARSKLAVMLWGLELDRRLREANSPVTSFLTHPGWVASNLSNVSDTRVMSAFHSVVTRVANVIGNDIDAGAATSLYCISEPIPPGSFVGIDGRFGFKGGPTLAGRTANACDYEDAQKLWEFAESETGTTFPIRGT</sequence>
<evidence type="ECO:0000256" key="1">
    <source>
        <dbReference type="ARBA" id="ARBA00023002"/>
    </source>
</evidence>
<dbReference type="KEGG" id="mgad:MGAD_55170"/>
<dbReference type="AlphaFoldDB" id="A0A7I7WVT2"/>
<organism evidence="3 4">
    <name type="scientific">Mycolicibacterium gadium</name>
    <name type="common">Mycobacterium gadium</name>
    <dbReference type="NCBI Taxonomy" id="1794"/>
    <lineage>
        <taxon>Bacteria</taxon>
        <taxon>Bacillati</taxon>
        <taxon>Actinomycetota</taxon>
        <taxon>Actinomycetes</taxon>
        <taxon>Mycobacteriales</taxon>
        <taxon>Mycobacteriaceae</taxon>
        <taxon>Mycolicibacterium</taxon>
    </lineage>
</organism>
<dbReference type="PANTHER" id="PTHR43157">
    <property type="entry name" value="PHOSPHATIDYLINOSITOL-GLYCAN BIOSYNTHESIS CLASS F PROTEIN-RELATED"/>
    <property type="match status" value="1"/>
</dbReference>
<dbReference type="Gene3D" id="3.40.50.720">
    <property type="entry name" value="NAD(P)-binding Rossmann-like Domain"/>
    <property type="match status" value="1"/>
</dbReference>
<dbReference type="InterPro" id="IPR036291">
    <property type="entry name" value="NAD(P)-bd_dom_sf"/>
</dbReference>